<dbReference type="OrthoDB" id="7981047at2"/>
<evidence type="ECO:0000313" key="1">
    <source>
        <dbReference type="EMBL" id="OAS24843.1"/>
    </source>
</evidence>
<proteinExistence type="predicted"/>
<dbReference type="STRING" id="427683.A5481_12165"/>
<name>A0A179SD00_9HYPH</name>
<reference evidence="1 2" key="1">
    <citation type="submission" date="2016-04" db="EMBL/GenBank/DDBJ databases">
        <authorList>
            <person name="Evans L.H."/>
            <person name="Alamgir A."/>
            <person name="Owens N."/>
            <person name="Weber N.D."/>
            <person name="Virtaneva K."/>
            <person name="Barbian K."/>
            <person name="Babar A."/>
            <person name="Rosenke K."/>
        </authorList>
    </citation>
    <scope>NUCLEOTIDE SEQUENCE [LARGE SCALE GENOMIC DNA]</scope>
    <source>
        <strain evidence="1 2">PMB02</strain>
    </source>
</reference>
<dbReference type="RefSeq" id="WP_048434673.1">
    <property type="nucleotide sequence ID" value="NZ_LWHQ01000021.1"/>
</dbReference>
<dbReference type="EMBL" id="LWHQ01000021">
    <property type="protein sequence ID" value="OAS24843.1"/>
    <property type="molecule type" value="Genomic_DNA"/>
</dbReference>
<evidence type="ECO:0000313" key="2">
    <source>
        <dbReference type="Proteomes" id="UP000078316"/>
    </source>
</evidence>
<protein>
    <submittedName>
        <fullName evidence="1">Uncharacterized protein</fullName>
    </submittedName>
</protein>
<dbReference type="Proteomes" id="UP000078316">
    <property type="component" value="Unassembled WGS sequence"/>
</dbReference>
<comment type="caution">
    <text evidence="1">The sequence shown here is derived from an EMBL/GenBank/DDBJ whole genome shotgun (WGS) entry which is preliminary data.</text>
</comment>
<dbReference type="AlphaFoldDB" id="A0A179SD00"/>
<gene>
    <name evidence="1" type="ORF">A5481_12165</name>
</gene>
<organism evidence="1 2">
    <name type="scientific">Methylobacterium platani</name>
    <dbReference type="NCBI Taxonomy" id="427683"/>
    <lineage>
        <taxon>Bacteria</taxon>
        <taxon>Pseudomonadati</taxon>
        <taxon>Pseudomonadota</taxon>
        <taxon>Alphaproteobacteria</taxon>
        <taxon>Hyphomicrobiales</taxon>
        <taxon>Methylobacteriaceae</taxon>
        <taxon>Methylobacterium</taxon>
    </lineage>
</organism>
<accession>A0A179SD00</accession>
<sequence>MAKRNNPFQGDLFTTDAFLYTAPGEALDDEATEALRAILGASPKRPWTLWSARQDKSGAVLASVDIEGQPRHELQITAVAGRQRYQWLAPQMGEPFELSPGHYAEKEA</sequence>